<reference evidence="10" key="1">
    <citation type="submission" date="2020-04" db="EMBL/GenBank/DDBJ databases">
        <authorList>
            <person name="Neveu A P."/>
        </authorList>
    </citation>
    <scope>NUCLEOTIDE SEQUENCE</scope>
    <source>
        <tissue evidence="10">Whole embryo</tissue>
    </source>
</reference>
<evidence type="ECO:0000256" key="5">
    <source>
        <dbReference type="ARBA" id="ARBA00022989"/>
    </source>
</evidence>
<evidence type="ECO:0000313" key="10">
    <source>
        <dbReference type="EMBL" id="CAB3266962.1"/>
    </source>
</evidence>
<evidence type="ECO:0000256" key="8">
    <source>
        <dbReference type="ARBA" id="ARBA00024713"/>
    </source>
</evidence>
<comment type="similarity">
    <text evidence="2 9">Belongs to the Tim17/Tim22/Tim23 family.</text>
</comment>
<evidence type="ECO:0000256" key="4">
    <source>
        <dbReference type="ARBA" id="ARBA00022792"/>
    </source>
</evidence>
<comment type="function">
    <text evidence="8 9">Essential core component of the TIM22 complex, a complex that mediates the import and insertion of multi-pass transmembrane proteins into the mitochondrial inner membrane. In the TIM22 complex, it constitutes the voltage-activated and signal-gated channel. Forms a twin-pore translocase that uses the membrane potential as external driving force in 2 voltage-dependent steps.</text>
</comment>
<dbReference type="InterPro" id="IPR039175">
    <property type="entry name" value="TIM22"/>
</dbReference>
<dbReference type="AlphaFoldDB" id="A0A6F9DU58"/>
<dbReference type="EMBL" id="LR791100">
    <property type="protein sequence ID" value="CAB3266962.1"/>
    <property type="molecule type" value="mRNA"/>
</dbReference>
<accession>A0A6F9DU58</accession>
<keyword evidence="3 9" id="KW-0812">Transmembrane</keyword>
<keyword evidence="7 9" id="KW-0472">Membrane</keyword>
<keyword evidence="4 9" id="KW-0999">Mitochondrion inner membrane</keyword>
<dbReference type="GO" id="GO:0042721">
    <property type="term" value="C:TIM22 mitochondrial import inner membrane insertion complex"/>
    <property type="evidence" value="ECO:0007669"/>
    <property type="project" value="UniProtKB-UniRule"/>
</dbReference>
<keyword evidence="6 9" id="KW-0496">Mitochondrion</keyword>
<gene>
    <name evidence="10" type="primary">Timm22</name>
</gene>
<evidence type="ECO:0000256" key="9">
    <source>
        <dbReference type="RuleBase" id="RU367038"/>
    </source>
</evidence>
<evidence type="ECO:0000256" key="7">
    <source>
        <dbReference type="ARBA" id="ARBA00023136"/>
    </source>
</evidence>
<comment type="subunit">
    <text evidence="9">Component of the TIM22 complex.</text>
</comment>
<name>A0A6F9DU58_9ASCI</name>
<evidence type="ECO:0000256" key="1">
    <source>
        <dbReference type="ARBA" id="ARBA00004448"/>
    </source>
</evidence>
<comment type="subcellular location">
    <subcellularLocation>
        <location evidence="1 9">Mitochondrion inner membrane</location>
        <topology evidence="1 9">Multi-pass membrane protein</topology>
    </subcellularLocation>
</comment>
<feature type="transmembrane region" description="Helical" evidence="9">
    <location>
        <begin position="195"/>
        <end position="215"/>
    </location>
</feature>
<dbReference type="PANTHER" id="PTHR14110">
    <property type="entry name" value="MITOCHONDRIAL IMPORT INNER MEMBRANE TRANSLOCASE SUBUNIT TIM22"/>
    <property type="match status" value="1"/>
</dbReference>
<dbReference type="GO" id="GO:0008320">
    <property type="term" value="F:protein transmembrane transporter activity"/>
    <property type="evidence" value="ECO:0007669"/>
    <property type="project" value="UniProtKB-UniRule"/>
</dbReference>
<feature type="transmembrane region" description="Helical" evidence="9">
    <location>
        <begin position="93"/>
        <end position="116"/>
    </location>
</feature>
<dbReference type="Pfam" id="PF02466">
    <property type="entry name" value="Tim17"/>
    <property type="match status" value="1"/>
</dbReference>
<evidence type="ECO:0000256" key="2">
    <source>
        <dbReference type="ARBA" id="ARBA00008444"/>
    </source>
</evidence>
<dbReference type="GO" id="GO:0045039">
    <property type="term" value="P:protein insertion into mitochondrial inner membrane"/>
    <property type="evidence" value="ECO:0007669"/>
    <property type="project" value="UniProtKB-UniRule"/>
</dbReference>
<proteinExistence type="evidence at transcript level"/>
<dbReference type="GO" id="GO:0030943">
    <property type="term" value="F:mitochondrion targeting sequence binding"/>
    <property type="evidence" value="ECO:0007669"/>
    <property type="project" value="TreeGrafter"/>
</dbReference>
<dbReference type="PANTHER" id="PTHR14110:SF0">
    <property type="entry name" value="MITOCHONDRIAL IMPORT INNER MEMBRANE TRANSLOCASE SUBUNIT TIM22"/>
    <property type="match status" value="1"/>
</dbReference>
<organism evidence="10">
    <name type="scientific">Phallusia mammillata</name>
    <dbReference type="NCBI Taxonomy" id="59560"/>
    <lineage>
        <taxon>Eukaryota</taxon>
        <taxon>Metazoa</taxon>
        <taxon>Chordata</taxon>
        <taxon>Tunicata</taxon>
        <taxon>Ascidiacea</taxon>
        <taxon>Phlebobranchia</taxon>
        <taxon>Ascidiidae</taxon>
        <taxon>Phallusia</taxon>
    </lineage>
</organism>
<protein>
    <recommendedName>
        <fullName evidence="9">Mitochondrial import inner membrane translocase subunit TIM22</fullName>
    </recommendedName>
</protein>
<keyword evidence="9" id="KW-0813">Transport</keyword>
<evidence type="ECO:0000256" key="6">
    <source>
        <dbReference type="ARBA" id="ARBA00023128"/>
    </source>
</evidence>
<sequence length="217" mass="23456">MFLTGVVSVFSSFKLLPIHISVYQRFWTSNMSETNGKHAKNYNFETLKYSTVLKCLVGPDKITRDEPYPSFGGIPTPLPSINEQRVEKVMNSCLFKSAIACVAGAGFGIVFGLFTFGVESPSYADPAKVPTVRETAKEMKTRMGSYAKNFAAIGALYSANECAIETYRGVADMKNSGAAGFVTGGIIGLRAGLKAGIFGGIGFAVFSTAIDYYFIHR</sequence>
<evidence type="ECO:0000256" key="3">
    <source>
        <dbReference type="ARBA" id="ARBA00022692"/>
    </source>
</evidence>
<keyword evidence="9" id="KW-0653">Protein transport</keyword>
<keyword evidence="9" id="KW-0811">Translocation</keyword>
<keyword evidence="5 9" id="KW-1133">Transmembrane helix</keyword>